<feature type="region of interest" description="Disordered" evidence="1">
    <location>
        <begin position="122"/>
        <end position="179"/>
    </location>
</feature>
<keyword evidence="3" id="KW-1185">Reference proteome</keyword>
<comment type="caution">
    <text evidence="2">The sequence shown here is derived from an EMBL/GenBank/DDBJ whole genome shotgun (WGS) entry which is preliminary data.</text>
</comment>
<organism evidence="2 3">
    <name type="scientific">Mycena metata</name>
    <dbReference type="NCBI Taxonomy" id="1033252"/>
    <lineage>
        <taxon>Eukaryota</taxon>
        <taxon>Fungi</taxon>
        <taxon>Dikarya</taxon>
        <taxon>Basidiomycota</taxon>
        <taxon>Agaricomycotina</taxon>
        <taxon>Agaricomycetes</taxon>
        <taxon>Agaricomycetidae</taxon>
        <taxon>Agaricales</taxon>
        <taxon>Marasmiineae</taxon>
        <taxon>Mycenaceae</taxon>
        <taxon>Mycena</taxon>
    </lineage>
</organism>
<proteinExistence type="predicted"/>
<name>A0AAD7MIQ9_9AGAR</name>
<dbReference type="EMBL" id="JARKIB010000253">
    <property type="protein sequence ID" value="KAJ7719402.1"/>
    <property type="molecule type" value="Genomic_DNA"/>
</dbReference>
<sequence length="313" mass="34953">MSAANNNQKGAISGSSRGNGDGVRGRRGYPEDQNSEEGRRATEADAAAKKHASNLAEIQDEEQLAKKQIEDMEHLDSSKAVAYACKIGIGRSVIEKKLAERGVPPGSTIKVRTVATSSSLVESGIRCSSSTGGPRPHPHKQCELKSKRSEDLSVLAEDSKLRERGQDRKQIPDPNHLSHQRILRNDPLTRMRIVVLHQFLLQLLKANGEEAFHTTRVRVAEEIRDFKPRFSWAMSHRPVAPVYPFNQGEKGPLPSVPQLETWGLFPAKSLFEERELETDLARYDRVMAKAREFILGNSKDGEKGKEKEEEDNE</sequence>
<dbReference type="AlphaFoldDB" id="A0AAD7MIQ9"/>
<evidence type="ECO:0000313" key="3">
    <source>
        <dbReference type="Proteomes" id="UP001215598"/>
    </source>
</evidence>
<evidence type="ECO:0000313" key="2">
    <source>
        <dbReference type="EMBL" id="KAJ7719402.1"/>
    </source>
</evidence>
<reference evidence="2" key="1">
    <citation type="submission" date="2023-03" db="EMBL/GenBank/DDBJ databases">
        <title>Massive genome expansion in bonnet fungi (Mycena s.s.) driven by repeated elements and novel gene families across ecological guilds.</title>
        <authorList>
            <consortium name="Lawrence Berkeley National Laboratory"/>
            <person name="Harder C.B."/>
            <person name="Miyauchi S."/>
            <person name="Viragh M."/>
            <person name="Kuo A."/>
            <person name="Thoen E."/>
            <person name="Andreopoulos B."/>
            <person name="Lu D."/>
            <person name="Skrede I."/>
            <person name="Drula E."/>
            <person name="Henrissat B."/>
            <person name="Morin E."/>
            <person name="Kohler A."/>
            <person name="Barry K."/>
            <person name="LaButti K."/>
            <person name="Morin E."/>
            <person name="Salamov A."/>
            <person name="Lipzen A."/>
            <person name="Mereny Z."/>
            <person name="Hegedus B."/>
            <person name="Baldrian P."/>
            <person name="Stursova M."/>
            <person name="Weitz H."/>
            <person name="Taylor A."/>
            <person name="Grigoriev I.V."/>
            <person name="Nagy L.G."/>
            <person name="Martin F."/>
            <person name="Kauserud H."/>
        </authorList>
    </citation>
    <scope>NUCLEOTIDE SEQUENCE</scope>
    <source>
        <strain evidence="2">CBHHK182m</strain>
    </source>
</reference>
<feature type="compositionally biased region" description="Polar residues" evidence="1">
    <location>
        <begin position="1"/>
        <end position="10"/>
    </location>
</feature>
<feature type="compositionally biased region" description="Polar residues" evidence="1">
    <location>
        <begin position="122"/>
        <end position="132"/>
    </location>
</feature>
<dbReference type="Proteomes" id="UP001215598">
    <property type="component" value="Unassembled WGS sequence"/>
</dbReference>
<protein>
    <submittedName>
        <fullName evidence="2">Uncharacterized protein</fullName>
    </submittedName>
</protein>
<accession>A0AAD7MIQ9</accession>
<feature type="compositionally biased region" description="Basic and acidic residues" evidence="1">
    <location>
        <begin position="36"/>
        <end position="48"/>
    </location>
</feature>
<feature type="compositionally biased region" description="Basic and acidic residues" evidence="1">
    <location>
        <begin position="140"/>
        <end position="171"/>
    </location>
</feature>
<gene>
    <name evidence="2" type="ORF">B0H16DRAFT_1474982</name>
</gene>
<feature type="region of interest" description="Disordered" evidence="1">
    <location>
        <begin position="1"/>
        <end position="59"/>
    </location>
</feature>
<evidence type="ECO:0000256" key="1">
    <source>
        <dbReference type="SAM" id="MobiDB-lite"/>
    </source>
</evidence>